<dbReference type="PATRIC" id="fig|796941.3.peg.1194"/>
<dbReference type="InterPro" id="IPR002508">
    <property type="entry name" value="MurNAc-LAA_cat"/>
</dbReference>
<comment type="caution">
    <text evidence="3">The sequence shown here is derived from an EMBL/GenBank/DDBJ whole genome shotgun (WGS) entry which is preliminary data.</text>
</comment>
<evidence type="ECO:0000259" key="2">
    <source>
        <dbReference type="SMART" id="SM00646"/>
    </source>
</evidence>
<dbReference type="GO" id="GO:0009253">
    <property type="term" value="P:peptidoglycan catabolic process"/>
    <property type="evidence" value="ECO:0007669"/>
    <property type="project" value="InterPro"/>
</dbReference>
<evidence type="ECO:0000313" key="3">
    <source>
        <dbReference type="EMBL" id="EJU22593.1"/>
    </source>
</evidence>
<dbReference type="PANTHER" id="PTHR30404">
    <property type="entry name" value="N-ACETYLMURAMOYL-L-ALANINE AMIDASE"/>
    <property type="match status" value="1"/>
</dbReference>
<dbReference type="Proteomes" id="UP000005244">
    <property type="component" value="Unassembled WGS sequence"/>
</dbReference>
<dbReference type="AlphaFoldDB" id="J6HIZ1"/>
<dbReference type="SMART" id="SM00646">
    <property type="entry name" value="Ami_3"/>
    <property type="match status" value="1"/>
</dbReference>
<dbReference type="Pfam" id="PF01520">
    <property type="entry name" value="Amidase_3"/>
    <property type="match status" value="1"/>
</dbReference>
<accession>J6HIZ1</accession>
<dbReference type="SUPFAM" id="SSF53187">
    <property type="entry name" value="Zn-dependent exopeptidases"/>
    <property type="match status" value="1"/>
</dbReference>
<evidence type="ECO:0000256" key="1">
    <source>
        <dbReference type="ARBA" id="ARBA00022801"/>
    </source>
</evidence>
<dbReference type="EMBL" id="ALNK01000021">
    <property type="protein sequence ID" value="EJU22593.1"/>
    <property type="molecule type" value="Genomic_DNA"/>
</dbReference>
<dbReference type="EC" id="3.5.1.28" evidence="3"/>
<gene>
    <name evidence="3" type="ORF">HMPREF1143_1772</name>
</gene>
<dbReference type="Pfam" id="PF01832">
    <property type="entry name" value="Glucosaminidase"/>
    <property type="match status" value="1"/>
</dbReference>
<organism evidence="3 4">
    <name type="scientific">Peptoanaerobacter stomatis</name>
    <dbReference type="NCBI Taxonomy" id="796937"/>
    <lineage>
        <taxon>Bacteria</taxon>
        <taxon>Bacillati</taxon>
        <taxon>Bacillota</taxon>
        <taxon>Clostridia</taxon>
        <taxon>Peptostreptococcales</taxon>
        <taxon>Filifactoraceae</taxon>
        <taxon>Peptoanaerobacter</taxon>
    </lineage>
</organism>
<reference evidence="3 4" key="1">
    <citation type="submission" date="2012-07" db="EMBL/GenBank/DDBJ databases">
        <authorList>
            <person name="Durkin A.S."/>
            <person name="McCorrison J."/>
            <person name="Torralba M."/>
            <person name="Gillis M."/>
            <person name="Methe B."/>
            <person name="Sutton G."/>
            <person name="Nelson K.E."/>
        </authorList>
    </citation>
    <scope>NUCLEOTIDE SEQUENCE [LARGE SCALE GENOMIC DNA]</scope>
    <source>
        <strain evidence="3 4">OBRC8</strain>
    </source>
</reference>
<feature type="domain" description="MurNAc-LAA" evidence="2">
    <location>
        <begin position="64"/>
        <end position="172"/>
    </location>
</feature>
<sequence length="409" mass="45683">MLKICIDPGHGGKDSGAVGNRLLEKDVVLNIAKILKAQLLEKGFNVCMTREDDTFIELKDRCIIANKAKADIFVSIHCNSAENKSAFGFEIYHTRGSIQGQKLCADIKLTINENKEIIRTDRGIKTANFTVLTGTNMPAVLIETAFISNIEDGKILKAKQSEFATAICKGICSYFGIKNTKTVEKSTSATQILSKPTVTVEQMQEWAKSKNNNKEFINLAELYYKLSVERGINPAVSYAQFAHETGFLYKVKSAAGLDESYHNPCGLKVPQGGGDYDKNAHMKFRTWHEGISAHLEHLALYAGAKGYPRENTLDPRHFPYLLGTAKTVEELSGKWAPSQSYGDKLKVYIEEMESIKVMENTQEPSNWAKDSWEKATELKLIDGTRPKDNITRQEVASIAVRLYELLKTK</sequence>
<dbReference type="GO" id="GO:0008745">
    <property type="term" value="F:N-acetylmuramoyl-L-alanine amidase activity"/>
    <property type="evidence" value="ECO:0007669"/>
    <property type="project" value="UniProtKB-EC"/>
</dbReference>
<dbReference type="CDD" id="cd02696">
    <property type="entry name" value="MurNAc-LAA"/>
    <property type="match status" value="1"/>
</dbReference>
<evidence type="ECO:0000313" key="4">
    <source>
        <dbReference type="Proteomes" id="UP000005244"/>
    </source>
</evidence>
<proteinExistence type="predicted"/>
<keyword evidence="4" id="KW-1185">Reference proteome</keyword>
<dbReference type="PANTHER" id="PTHR30404:SF0">
    <property type="entry name" value="N-ACETYLMURAMOYL-L-ALANINE AMIDASE AMIC"/>
    <property type="match status" value="1"/>
</dbReference>
<protein>
    <submittedName>
        <fullName evidence="3">N-acetylmuramoyl-L-alanine amidase</fullName>
        <ecNumber evidence="3">3.5.1.28</ecNumber>
    </submittedName>
</protein>
<dbReference type="Gene3D" id="3.40.630.40">
    <property type="entry name" value="Zn-dependent exopeptidases"/>
    <property type="match status" value="1"/>
</dbReference>
<dbReference type="InterPro" id="IPR050695">
    <property type="entry name" value="N-acetylmuramoyl_amidase_3"/>
</dbReference>
<dbReference type="InterPro" id="IPR002901">
    <property type="entry name" value="MGlyc_endo_b_GlcNAc-like_dom"/>
</dbReference>
<dbReference type="RefSeq" id="WP_009531041.1">
    <property type="nucleotide sequence ID" value="NZ_ALNK01000021.1"/>
</dbReference>
<name>J6HIZ1_9FIRM</name>
<keyword evidence="1 3" id="KW-0378">Hydrolase</keyword>
<dbReference type="GO" id="GO:0030288">
    <property type="term" value="C:outer membrane-bounded periplasmic space"/>
    <property type="evidence" value="ECO:0007669"/>
    <property type="project" value="TreeGrafter"/>
</dbReference>
<dbReference type="GO" id="GO:0004040">
    <property type="term" value="F:amidase activity"/>
    <property type="evidence" value="ECO:0007669"/>
    <property type="project" value="InterPro"/>
</dbReference>